<gene>
    <name evidence="8" type="ORF">PHYSODRAFT_490354</name>
</gene>
<organism evidence="8 9">
    <name type="scientific">Phytophthora sojae (strain P6497)</name>
    <name type="common">Soybean stem and root rot agent</name>
    <name type="synonym">Phytophthora megasperma f. sp. glycines</name>
    <dbReference type="NCBI Taxonomy" id="1094619"/>
    <lineage>
        <taxon>Eukaryota</taxon>
        <taxon>Sar</taxon>
        <taxon>Stramenopiles</taxon>
        <taxon>Oomycota</taxon>
        <taxon>Peronosporomycetes</taxon>
        <taxon>Peronosporales</taxon>
        <taxon>Peronosporaceae</taxon>
        <taxon>Phytophthora</taxon>
    </lineage>
</organism>
<dbReference type="InterPro" id="IPR002200">
    <property type="entry name" value="Elicitin"/>
</dbReference>
<dbReference type="KEGG" id="psoj:PHYSODRAFT_490354"/>
<protein>
    <recommendedName>
        <fullName evidence="6">Elicitin</fullName>
    </recommendedName>
</protein>
<comment type="similarity">
    <text evidence="2 6">Belongs to the elicitin family.</text>
</comment>
<dbReference type="GO" id="GO:0052040">
    <property type="term" value="P:symbiont-mediated perturbation of host programmed cell death"/>
    <property type="evidence" value="ECO:0007669"/>
    <property type="project" value="UniProtKB-UniRule"/>
</dbReference>
<reference evidence="8 9" key="1">
    <citation type="journal article" date="2006" name="Science">
        <title>Phytophthora genome sequences uncover evolutionary origins and mechanisms of pathogenesis.</title>
        <authorList>
            <person name="Tyler B.M."/>
            <person name="Tripathy S."/>
            <person name="Zhang X."/>
            <person name="Dehal P."/>
            <person name="Jiang R.H."/>
            <person name="Aerts A."/>
            <person name="Arredondo F.D."/>
            <person name="Baxter L."/>
            <person name="Bensasson D."/>
            <person name="Beynon J.L."/>
            <person name="Chapman J."/>
            <person name="Damasceno C.M."/>
            <person name="Dorrance A.E."/>
            <person name="Dou D."/>
            <person name="Dickerman A.W."/>
            <person name="Dubchak I.L."/>
            <person name="Garbelotto M."/>
            <person name="Gijzen M."/>
            <person name="Gordon S.G."/>
            <person name="Govers F."/>
            <person name="Grunwald N.J."/>
            <person name="Huang W."/>
            <person name="Ivors K.L."/>
            <person name="Jones R.W."/>
            <person name="Kamoun S."/>
            <person name="Krampis K."/>
            <person name="Lamour K.H."/>
            <person name="Lee M.K."/>
            <person name="McDonald W.H."/>
            <person name="Medina M."/>
            <person name="Meijer H.J."/>
            <person name="Nordberg E.K."/>
            <person name="Maclean D.J."/>
            <person name="Ospina-Giraldo M.D."/>
            <person name="Morris P.F."/>
            <person name="Phuntumart V."/>
            <person name="Putnam N.H."/>
            <person name="Rash S."/>
            <person name="Rose J.K."/>
            <person name="Sakihama Y."/>
            <person name="Salamov A.A."/>
            <person name="Savidor A."/>
            <person name="Scheuring C.F."/>
            <person name="Smith B.M."/>
            <person name="Sobral B.W."/>
            <person name="Terry A."/>
            <person name="Torto-Alalibo T.A."/>
            <person name="Win J."/>
            <person name="Xu Z."/>
            <person name="Zhang H."/>
            <person name="Grigoriev I.V."/>
            <person name="Rokhsar D.S."/>
            <person name="Boore J.L."/>
        </authorList>
    </citation>
    <scope>NUCLEOTIDE SEQUENCE [LARGE SCALE GENOMIC DNA]</scope>
    <source>
        <strain evidence="8 9">P6497</strain>
    </source>
</reference>
<keyword evidence="3 6" id="KW-0964">Secreted</keyword>
<evidence type="ECO:0000256" key="5">
    <source>
        <dbReference type="ARBA" id="ARBA00023157"/>
    </source>
</evidence>
<keyword evidence="4 6" id="KW-0928">Hypersensitive response elicitation</keyword>
<dbReference type="RefSeq" id="XP_009523793.1">
    <property type="nucleotide sequence ID" value="XM_009525498.1"/>
</dbReference>
<keyword evidence="5 6" id="KW-1015">Disulfide bond</keyword>
<dbReference type="SUPFAM" id="SSF48647">
    <property type="entry name" value="Fungal elicitin"/>
    <property type="match status" value="1"/>
</dbReference>
<comment type="subcellular location">
    <subcellularLocation>
        <location evidence="1 6">Secreted</location>
    </subcellularLocation>
</comment>
<keyword evidence="9" id="KW-1185">Reference proteome</keyword>
<dbReference type="GO" id="GO:0005576">
    <property type="term" value="C:extracellular region"/>
    <property type="evidence" value="ECO:0007669"/>
    <property type="project" value="UniProtKB-SubCell"/>
</dbReference>
<dbReference type="GeneID" id="20656554"/>
<evidence type="ECO:0000313" key="8">
    <source>
        <dbReference type="EMBL" id="EGZ21076.1"/>
    </source>
</evidence>
<evidence type="ECO:0000313" key="9">
    <source>
        <dbReference type="Proteomes" id="UP000002640"/>
    </source>
</evidence>
<dbReference type="SMR" id="G4Z7N7"/>
<dbReference type="PRINTS" id="PR00948">
    <property type="entry name" value="ELICITIN"/>
</dbReference>
<dbReference type="Proteomes" id="UP000002640">
    <property type="component" value="Unassembled WGS sequence"/>
</dbReference>
<dbReference type="AlphaFoldDB" id="G4Z7N7"/>
<evidence type="ECO:0000256" key="3">
    <source>
        <dbReference type="ARBA" id="ARBA00022525"/>
    </source>
</evidence>
<evidence type="ECO:0000256" key="2">
    <source>
        <dbReference type="ARBA" id="ARBA00009544"/>
    </source>
</evidence>
<dbReference type="SMART" id="SM01187">
    <property type="entry name" value="Elicitin"/>
    <property type="match status" value="1"/>
</dbReference>
<dbReference type="Pfam" id="PF00964">
    <property type="entry name" value="Elicitin"/>
    <property type="match status" value="1"/>
</dbReference>
<name>G4Z7N7_PHYSP</name>
<evidence type="ECO:0000256" key="6">
    <source>
        <dbReference type="RuleBase" id="RU368111"/>
    </source>
</evidence>
<evidence type="ECO:0000256" key="4">
    <source>
        <dbReference type="ARBA" id="ARBA00022978"/>
    </source>
</evidence>
<evidence type="ECO:0000256" key="1">
    <source>
        <dbReference type="ARBA" id="ARBA00004613"/>
    </source>
</evidence>
<accession>G4Z7N7</accession>
<dbReference type="InterPro" id="IPR036470">
    <property type="entry name" value="Elicitin_sf"/>
</dbReference>
<sequence>MKTASTSSCLSLCGTTSSATTSSSSSSDACSSTQQTLLTLDSFQGCIDASGYSLLYSTSLPTDAEYVKMSGPSDCQSIIEPDVQHRHDDGEGDRQPLHVQRLVLVDLGVHVVHSAWRLG</sequence>
<proteinExistence type="inferred from homology"/>
<dbReference type="InParanoid" id="G4Z7N7"/>
<dbReference type="Gene3D" id="1.10.239.10">
    <property type="entry name" value="Elicitin domain"/>
    <property type="match status" value="1"/>
</dbReference>
<feature type="region of interest" description="Disordered" evidence="7">
    <location>
        <begin position="1"/>
        <end position="29"/>
    </location>
</feature>
<dbReference type="EMBL" id="JH159153">
    <property type="protein sequence ID" value="EGZ21076.1"/>
    <property type="molecule type" value="Genomic_DNA"/>
</dbReference>
<comment type="function">
    <text evidence="6">Induces local and distal defense responses (incompatible hypersensitive reaction) in plants from the solanaceae and cruciferae families. Elicits leaf necrosis and causes the accumulation of pathogenesis-related proteins. Might interact with the lipidic molecules of the plasma membrane.</text>
</comment>
<evidence type="ECO:0000256" key="7">
    <source>
        <dbReference type="SAM" id="MobiDB-lite"/>
    </source>
</evidence>